<name>A0ACD3AWH1_9AGAR</name>
<evidence type="ECO:0000313" key="1">
    <source>
        <dbReference type="EMBL" id="TFK69691.1"/>
    </source>
</evidence>
<dbReference type="EMBL" id="ML208326">
    <property type="protein sequence ID" value="TFK69691.1"/>
    <property type="molecule type" value="Genomic_DNA"/>
</dbReference>
<dbReference type="Proteomes" id="UP000308600">
    <property type="component" value="Unassembled WGS sequence"/>
</dbReference>
<sequence>MSEGRQPYPLLSPWPEIAPKFMANDLRYRVVYCIRSLDFRYCTGALRVGMIAALLLGSNSVALLTNTRNIAHFQPKIGRITAANLDQVGQGRQSEEWTGQDLVKFRAWGCMMCRMKDSTWACVSKNRGVLKQWIRRRTIQESWDSLPVRTLSQKENSRSMDISDRVRILPVEKRSGKGGSALQAIGPAPST</sequence>
<accession>A0ACD3AWH1</accession>
<protein>
    <submittedName>
        <fullName evidence="1">Uncharacterized protein</fullName>
    </submittedName>
</protein>
<proteinExistence type="predicted"/>
<gene>
    <name evidence="1" type="ORF">BDN72DRAFT_878294</name>
</gene>
<organism evidence="1 2">
    <name type="scientific">Pluteus cervinus</name>
    <dbReference type="NCBI Taxonomy" id="181527"/>
    <lineage>
        <taxon>Eukaryota</taxon>
        <taxon>Fungi</taxon>
        <taxon>Dikarya</taxon>
        <taxon>Basidiomycota</taxon>
        <taxon>Agaricomycotina</taxon>
        <taxon>Agaricomycetes</taxon>
        <taxon>Agaricomycetidae</taxon>
        <taxon>Agaricales</taxon>
        <taxon>Pluteineae</taxon>
        <taxon>Pluteaceae</taxon>
        <taxon>Pluteus</taxon>
    </lineage>
</organism>
<keyword evidence="2" id="KW-1185">Reference proteome</keyword>
<evidence type="ECO:0000313" key="2">
    <source>
        <dbReference type="Proteomes" id="UP000308600"/>
    </source>
</evidence>
<reference evidence="1 2" key="1">
    <citation type="journal article" date="2019" name="Nat. Ecol. Evol.">
        <title>Megaphylogeny resolves global patterns of mushroom evolution.</title>
        <authorList>
            <person name="Varga T."/>
            <person name="Krizsan K."/>
            <person name="Foldi C."/>
            <person name="Dima B."/>
            <person name="Sanchez-Garcia M."/>
            <person name="Sanchez-Ramirez S."/>
            <person name="Szollosi G.J."/>
            <person name="Szarkandi J.G."/>
            <person name="Papp V."/>
            <person name="Albert L."/>
            <person name="Andreopoulos W."/>
            <person name="Angelini C."/>
            <person name="Antonin V."/>
            <person name="Barry K.W."/>
            <person name="Bougher N.L."/>
            <person name="Buchanan P."/>
            <person name="Buyck B."/>
            <person name="Bense V."/>
            <person name="Catcheside P."/>
            <person name="Chovatia M."/>
            <person name="Cooper J."/>
            <person name="Damon W."/>
            <person name="Desjardin D."/>
            <person name="Finy P."/>
            <person name="Geml J."/>
            <person name="Haridas S."/>
            <person name="Hughes K."/>
            <person name="Justo A."/>
            <person name="Karasinski D."/>
            <person name="Kautmanova I."/>
            <person name="Kiss B."/>
            <person name="Kocsube S."/>
            <person name="Kotiranta H."/>
            <person name="LaButti K.M."/>
            <person name="Lechner B.E."/>
            <person name="Liimatainen K."/>
            <person name="Lipzen A."/>
            <person name="Lukacs Z."/>
            <person name="Mihaltcheva S."/>
            <person name="Morgado L.N."/>
            <person name="Niskanen T."/>
            <person name="Noordeloos M.E."/>
            <person name="Ohm R.A."/>
            <person name="Ortiz-Santana B."/>
            <person name="Ovrebo C."/>
            <person name="Racz N."/>
            <person name="Riley R."/>
            <person name="Savchenko A."/>
            <person name="Shiryaev A."/>
            <person name="Soop K."/>
            <person name="Spirin V."/>
            <person name="Szebenyi C."/>
            <person name="Tomsovsky M."/>
            <person name="Tulloss R.E."/>
            <person name="Uehling J."/>
            <person name="Grigoriev I.V."/>
            <person name="Vagvolgyi C."/>
            <person name="Papp T."/>
            <person name="Martin F.M."/>
            <person name="Miettinen O."/>
            <person name="Hibbett D.S."/>
            <person name="Nagy L.G."/>
        </authorList>
    </citation>
    <scope>NUCLEOTIDE SEQUENCE [LARGE SCALE GENOMIC DNA]</scope>
    <source>
        <strain evidence="1 2">NL-1719</strain>
    </source>
</reference>